<comment type="caution">
    <text evidence="2">The sequence shown here is derived from an EMBL/GenBank/DDBJ whole genome shotgun (WGS) entry which is preliminary data.</text>
</comment>
<proteinExistence type="predicted"/>
<protein>
    <submittedName>
        <fullName evidence="2">Uncharacterized protein</fullName>
    </submittedName>
</protein>
<dbReference type="AlphaFoldDB" id="A0A8H4KDS7"/>
<reference evidence="2" key="1">
    <citation type="submission" date="2020-01" db="EMBL/GenBank/DDBJ databases">
        <title>Identification and distribution of gene clusters putatively required for synthesis of sphingolipid metabolism inhibitors in phylogenetically diverse species of the filamentous fungus Fusarium.</title>
        <authorList>
            <person name="Kim H.-S."/>
            <person name="Busman M."/>
            <person name="Brown D.W."/>
            <person name="Divon H."/>
            <person name="Uhlig S."/>
            <person name="Proctor R.H."/>
        </authorList>
    </citation>
    <scope>NUCLEOTIDE SEQUENCE</scope>
    <source>
        <strain evidence="2">NRRL 53441</strain>
    </source>
</reference>
<evidence type="ECO:0000256" key="1">
    <source>
        <dbReference type="SAM" id="Phobius"/>
    </source>
</evidence>
<feature type="transmembrane region" description="Helical" evidence="1">
    <location>
        <begin position="292"/>
        <end position="318"/>
    </location>
</feature>
<sequence>MAIADLHGNQKFEFLTRIWPRMLRADFDTYASLYERYYLYLDDQVSLVNERATLYTAGTLGDLVELIPRIQEQNHRSKAQISADQSPTSYNTIDIAVRIWLTIHVQHPSTQVPDSFQWLETQTLSNALEKWFDQNAPSTNSDANNSRQIPMEFSITNLIHYYDLKLIWTGDLLQHLEVDWEHSQIKVFEHGICLRNHMANPDLCPLPSAVVREAVDTITLLFPKGSDTDEFLSKEGRAILDVPYGRPRSLSLSNYHYWRRNLSELIAHWEKGPKGLSQIRLKPDRGNLMEYVTFWVATLVLILTILSIAFGVVSLVIAKKALDASIRSLDVSIQSYNLALAIACVEANATEKLPGFCQ</sequence>
<keyword evidence="1" id="KW-0472">Membrane</keyword>
<dbReference type="Proteomes" id="UP000605986">
    <property type="component" value="Unassembled WGS sequence"/>
</dbReference>
<evidence type="ECO:0000313" key="2">
    <source>
        <dbReference type="EMBL" id="KAF4449347.1"/>
    </source>
</evidence>
<keyword evidence="1" id="KW-1133">Transmembrane helix</keyword>
<dbReference type="EMBL" id="JAADJG010000289">
    <property type="protein sequence ID" value="KAF4449347.1"/>
    <property type="molecule type" value="Genomic_DNA"/>
</dbReference>
<gene>
    <name evidence="2" type="ORF">F53441_7325</name>
</gene>
<keyword evidence="3" id="KW-1185">Reference proteome</keyword>
<keyword evidence="1" id="KW-0812">Transmembrane</keyword>
<name>A0A8H4KDS7_9HYPO</name>
<dbReference type="OrthoDB" id="5428890at2759"/>
<accession>A0A8H4KDS7</accession>
<organism evidence="2 3">
    <name type="scientific">Fusarium austroafricanum</name>
    <dbReference type="NCBI Taxonomy" id="2364996"/>
    <lineage>
        <taxon>Eukaryota</taxon>
        <taxon>Fungi</taxon>
        <taxon>Dikarya</taxon>
        <taxon>Ascomycota</taxon>
        <taxon>Pezizomycotina</taxon>
        <taxon>Sordariomycetes</taxon>
        <taxon>Hypocreomycetidae</taxon>
        <taxon>Hypocreales</taxon>
        <taxon>Nectriaceae</taxon>
        <taxon>Fusarium</taxon>
        <taxon>Fusarium concolor species complex</taxon>
    </lineage>
</organism>
<evidence type="ECO:0000313" key="3">
    <source>
        <dbReference type="Proteomes" id="UP000605986"/>
    </source>
</evidence>